<keyword evidence="1" id="KW-1133">Transmembrane helix</keyword>
<organism evidence="2 3">
    <name type="scientific">Hibiscus sabdariffa</name>
    <name type="common">roselle</name>
    <dbReference type="NCBI Taxonomy" id="183260"/>
    <lineage>
        <taxon>Eukaryota</taxon>
        <taxon>Viridiplantae</taxon>
        <taxon>Streptophyta</taxon>
        <taxon>Embryophyta</taxon>
        <taxon>Tracheophyta</taxon>
        <taxon>Spermatophyta</taxon>
        <taxon>Magnoliopsida</taxon>
        <taxon>eudicotyledons</taxon>
        <taxon>Gunneridae</taxon>
        <taxon>Pentapetalae</taxon>
        <taxon>rosids</taxon>
        <taxon>malvids</taxon>
        <taxon>Malvales</taxon>
        <taxon>Malvaceae</taxon>
        <taxon>Malvoideae</taxon>
        <taxon>Hibiscus</taxon>
    </lineage>
</organism>
<keyword evidence="1" id="KW-0472">Membrane</keyword>
<comment type="caution">
    <text evidence="2">The sequence shown here is derived from an EMBL/GenBank/DDBJ whole genome shotgun (WGS) entry which is preliminary data.</text>
</comment>
<accession>A0ABR2Q8Z7</accession>
<evidence type="ECO:0000313" key="3">
    <source>
        <dbReference type="Proteomes" id="UP001396334"/>
    </source>
</evidence>
<protein>
    <submittedName>
        <fullName evidence="2">Uncharacterized protein</fullName>
    </submittedName>
</protein>
<evidence type="ECO:0000313" key="2">
    <source>
        <dbReference type="EMBL" id="KAK8997138.1"/>
    </source>
</evidence>
<sequence length="155" mass="17749">MSILMNRSSVVTSNEPTHEREGCLGILLQGHAVSKDGDEQVINGYRDRISSTRLLKLILVYLAAFLSLNFITDAWSSINKLSERPHCCSCGTPFNFGLVTFSVFFVTSAWYLVSVFSASVQSVAFIWNWLRFERRIEWRNKSSKWWGFQMVELAP</sequence>
<gene>
    <name evidence="2" type="ORF">V6N11_020624</name>
</gene>
<proteinExistence type="predicted"/>
<reference evidence="2 3" key="1">
    <citation type="journal article" date="2024" name="G3 (Bethesda)">
        <title>Genome assembly of Hibiscus sabdariffa L. provides insights into metabolisms of medicinal natural products.</title>
        <authorList>
            <person name="Kim T."/>
        </authorList>
    </citation>
    <scope>NUCLEOTIDE SEQUENCE [LARGE SCALE GENOMIC DNA]</scope>
    <source>
        <strain evidence="2">TK-2024</strain>
        <tissue evidence="2">Old leaves</tissue>
    </source>
</reference>
<name>A0ABR2Q8Z7_9ROSI</name>
<dbReference type="EMBL" id="JBBPBN010000043">
    <property type="protein sequence ID" value="KAK8997138.1"/>
    <property type="molecule type" value="Genomic_DNA"/>
</dbReference>
<feature type="transmembrane region" description="Helical" evidence="1">
    <location>
        <begin position="54"/>
        <end position="72"/>
    </location>
</feature>
<dbReference type="Proteomes" id="UP001396334">
    <property type="component" value="Unassembled WGS sequence"/>
</dbReference>
<keyword evidence="3" id="KW-1185">Reference proteome</keyword>
<evidence type="ECO:0000256" key="1">
    <source>
        <dbReference type="SAM" id="Phobius"/>
    </source>
</evidence>
<feature type="transmembrane region" description="Helical" evidence="1">
    <location>
        <begin position="109"/>
        <end position="130"/>
    </location>
</feature>
<keyword evidence="1" id="KW-0812">Transmembrane</keyword>